<dbReference type="EMBL" id="WVHS01000002">
    <property type="protein sequence ID" value="MXV16083.1"/>
    <property type="molecule type" value="Genomic_DNA"/>
</dbReference>
<dbReference type="RefSeq" id="WP_160907038.1">
    <property type="nucleotide sequence ID" value="NZ_WVHS01000002.1"/>
</dbReference>
<dbReference type="GO" id="GO:0000155">
    <property type="term" value="F:phosphorelay sensor kinase activity"/>
    <property type="evidence" value="ECO:0007669"/>
    <property type="project" value="InterPro"/>
</dbReference>
<name>A0A7K1XYQ1_9SPHI</name>
<dbReference type="PANTHER" id="PTHR34220:SF7">
    <property type="entry name" value="SENSOR HISTIDINE KINASE YPDA"/>
    <property type="match status" value="1"/>
</dbReference>
<comment type="caution">
    <text evidence="3">The sequence shown here is derived from an EMBL/GenBank/DDBJ whole genome shotgun (WGS) entry which is preliminary data.</text>
</comment>
<dbReference type="PANTHER" id="PTHR34220">
    <property type="entry name" value="SENSOR HISTIDINE KINASE YPDA"/>
    <property type="match status" value="1"/>
</dbReference>
<feature type="signal peptide" evidence="1">
    <location>
        <begin position="1"/>
        <end position="20"/>
    </location>
</feature>
<reference evidence="3 4" key="1">
    <citation type="submission" date="2019-11" db="EMBL/GenBank/DDBJ databases">
        <title>Pedobacter sp. HMF7056 Genome sequencing and assembly.</title>
        <authorList>
            <person name="Kang H."/>
            <person name="Kim H."/>
            <person name="Joh K."/>
        </authorList>
    </citation>
    <scope>NUCLEOTIDE SEQUENCE [LARGE SCALE GENOMIC DNA]</scope>
    <source>
        <strain evidence="3 4">HMF7056</strain>
    </source>
</reference>
<dbReference type="InterPro" id="IPR050640">
    <property type="entry name" value="Bact_2-comp_sensor_kinase"/>
</dbReference>
<feature type="chain" id="PRO_5029845716" description="Signal transduction histidine kinase internal region domain-containing protein" evidence="1">
    <location>
        <begin position="21"/>
        <end position="220"/>
    </location>
</feature>
<dbReference type="AlphaFoldDB" id="A0A7K1XYQ1"/>
<dbReference type="Proteomes" id="UP000451233">
    <property type="component" value="Unassembled WGS sequence"/>
</dbReference>
<evidence type="ECO:0000313" key="4">
    <source>
        <dbReference type="Proteomes" id="UP000451233"/>
    </source>
</evidence>
<dbReference type="Pfam" id="PF06580">
    <property type="entry name" value="His_kinase"/>
    <property type="match status" value="1"/>
</dbReference>
<keyword evidence="1" id="KW-0732">Signal</keyword>
<gene>
    <name evidence="3" type="ORF">GS398_12280</name>
</gene>
<keyword evidence="4" id="KW-1185">Reference proteome</keyword>
<sequence>MRTAWRGVYFLLLSTGYWLATRTVDQQREIQATRNAFLQSRLSPHLLFNTLNYVYDCVYGVSAEAAKAVMLLSNVMRFSLSKVSAEGKIKLVDEVEQVQHLINLHQLRVNNRLNIDTHFGIDDNEAEIIPLVILSLVENVFNHGNFSEPGKKAFIGISLKDGRFEFRSVNHKKEFDRAGFGTGISNNKSRLESYYSKKFSLSLVDTPITYEVKLTIDLRP</sequence>
<evidence type="ECO:0000256" key="1">
    <source>
        <dbReference type="SAM" id="SignalP"/>
    </source>
</evidence>
<evidence type="ECO:0000259" key="2">
    <source>
        <dbReference type="Pfam" id="PF06580"/>
    </source>
</evidence>
<feature type="domain" description="Signal transduction histidine kinase internal region" evidence="2">
    <location>
        <begin position="36"/>
        <end position="113"/>
    </location>
</feature>
<accession>A0A7K1XYQ1</accession>
<protein>
    <recommendedName>
        <fullName evidence="2">Signal transduction histidine kinase internal region domain-containing protein</fullName>
    </recommendedName>
</protein>
<organism evidence="3 4">
    <name type="scientific">Hufsiella ginkgonis</name>
    <dbReference type="NCBI Taxonomy" id="2695274"/>
    <lineage>
        <taxon>Bacteria</taxon>
        <taxon>Pseudomonadati</taxon>
        <taxon>Bacteroidota</taxon>
        <taxon>Sphingobacteriia</taxon>
        <taxon>Sphingobacteriales</taxon>
        <taxon>Sphingobacteriaceae</taxon>
        <taxon>Hufsiella</taxon>
    </lineage>
</organism>
<evidence type="ECO:0000313" key="3">
    <source>
        <dbReference type="EMBL" id="MXV16083.1"/>
    </source>
</evidence>
<dbReference type="InterPro" id="IPR010559">
    <property type="entry name" value="Sig_transdc_His_kin_internal"/>
</dbReference>
<dbReference type="GO" id="GO:0016020">
    <property type="term" value="C:membrane"/>
    <property type="evidence" value="ECO:0007669"/>
    <property type="project" value="InterPro"/>
</dbReference>
<proteinExistence type="predicted"/>